<reference evidence="2 3" key="1">
    <citation type="submission" date="2016-10" db="EMBL/GenBank/DDBJ databases">
        <authorList>
            <person name="Varghese N."/>
            <person name="Submissions S."/>
        </authorList>
    </citation>
    <scope>NUCLEOTIDE SEQUENCE [LARGE SCALE GENOMIC DNA]</scope>
    <source>
        <strain evidence="2 3">Nl1</strain>
    </source>
</reference>
<dbReference type="PANTHER" id="PTHR40031">
    <property type="entry name" value="HYPOTHETICAL MEMBRANE SPANNING PROTEIN"/>
    <property type="match status" value="1"/>
</dbReference>
<keyword evidence="1" id="KW-0812">Transmembrane</keyword>
<keyword evidence="1" id="KW-1133">Transmembrane helix</keyword>
<organism evidence="2 3">
    <name type="scientific">Nitrosospira multiformis</name>
    <dbReference type="NCBI Taxonomy" id="1231"/>
    <lineage>
        <taxon>Bacteria</taxon>
        <taxon>Pseudomonadati</taxon>
        <taxon>Pseudomonadota</taxon>
        <taxon>Betaproteobacteria</taxon>
        <taxon>Nitrosomonadales</taxon>
        <taxon>Nitrosomonadaceae</taxon>
        <taxon>Nitrosospira</taxon>
    </lineage>
</organism>
<keyword evidence="1" id="KW-0472">Membrane</keyword>
<evidence type="ECO:0000313" key="2">
    <source>
        <dbReference type="EMBL" id="SDQ63140.1"/>
    </source>
</evidence>
<keyword evidence="3" id="KW-1185">Reference proteome</keyword>
<proteinExistence type="predicted"/>
<name>A0ABY0TCQ4_9PROT</name>
<feature type="transmembrane region" description="Helical" evidence="1">
    <location>
        <begin position="128"/>
        <end position="152"/>
    </location>
</feature>
<dbReference type="InterPro" id="IPR053170">
    <property type="entry name" value="Transcription_regulator"/>
</dbReference>
<sequence>MDTLTHALSGALLARATAPATPGPGALTTRARMTVGFVAAAFPDSDIVLRLFGALPYLDLHRGVTHSIILLPAWALLLAWLFSRFSRQRYSWRAIYGTAALGIAIHIAGDIFTAYGTMVLAPFSYHRFALPFTFIIDPYFTGIIVIGLAAAMLRRQRRYPAIIAMMLLGGYVGFQGVLHSQAIKVGETYVEAHGLGGAGAEVHAIPQPLSPFNWKIIVSRGDDYYEALINLWRTHKLNPPNPPSGISGIWGRVASNYQPVSAATWVHYRRFGITESQSMLAREAWSQEVFTRYRQFVMFPFLDRIESAENGVCVWFLDLRFTTPSLPPSLGFGVCRDSAAGPWRLGHAAGAFGTDTISELLGMKREGD</sequence>
<protein>
    <submittedName>
        <fullName evidence="2">Inner membrane protein</fullName>
    </submittedName>
</protein>
<comment type="caution">
    <text evidence="2">The sequence shown here is derived from an EMBL/GenBank/DDBJ whole genome shotgun (WGS) entry which is preliminary data.</text>
</comment>
<dbReference type="InterPro" id="IPR007404">
    <property type="entry name" value="YdjM-like"/>
</dbReference>
<dbReference type="Pfam" id="PF04307">
    <property type="entry name" value="YdjM"/>
    <property type="match status" value="1"/>
</dbReference>
<gene>
    <name evidence="2" type="ORF">SAMN05216402_1623</name>
</gene>
<feature type="transmembrane region" description="Helical" evidence="1">
    <location>
        <begin position="159"/>
        <end position="178"/>
    </location>
</feature>
<dbReference type="Proteomes" id="UP000183471">
    <property type="component" value="Unassembled WGS sequence"/>
</dbReference>
<dbReference type="EMBL" id="FNKY01000001">
    <property type="protein sequence ID" value="SDQ63140.1"/>
    <property type="molecule type" value="Genomic_DNA"/>
</dbReference>
<accession>A0ABY0TCQ4</accession>
<evidence type="ECO:0000313" key="3">
    <source>
        <dbReference type="Proteomes" id="UP000183471"/>
    </source>
</evidence>
<feature type="transmembrane region" description="Helical" evidence="1">
    <location>
        <begin position="64"/>
        <end position="82"/>
    </location>
</feature>
<dbReference type="PANTHER" id="PTHR40031:SF1">
    <property type="entry name" value="MEMBRANE-BOUND METAL-DEPENDENT HYDROLASE"/>
    <property type="match status" value="1"/>
</dbReference>
<dbReference type="RefSeq" id="WP_074631868.1">
    <property type="nucleotide sequence ID" value="NZ_FNKY01000001.1"/>
</dbReference>
<feature type="transmembrane region" description="Helical" evidence="1">
    <location>
        <begin position="94"/>
        <end position="116"/>
    </location>
</feature>
<evidence type="ECO:0000256" key="1">
    <source>
        <dbReference type="SAM" id="Phobius"/>
    </source>
</evidence>